<evidence type="ECO:0008006" key="3">
    <source>
        <dbReference type="Google" id="ProtNLM"/>
    </source>
</evidence>
<dbReference type="PANTHER" id="PTHR12631">
    <property type="entry name" value="ALPHA-L-IDURONIDASE"/>
    <property type="match status" value="1"/>
</dbReference>
<dbReference type="SUPFAM" id="SSF51445">
    <property type="entry name" value="(Trans)glycosidases"/>
    <property type="match status" value="1"/>
</dbReference>
<dbReference type="AlphaFoldDB" id="T0JBA2"/>
<dbReference type="PANTHER" id="PTHR12631:SF10">
    <property type="entry name" value="BETA-XYLOSIDASE-LIKE PROTEIN-RELATED"/>
    <property type="match status" value="1"/>
</dbReference>
<dbReference type="PATRIC" id="fig|1096930.3.peg.564"/>
<sequence>MAGLIVVMAIQSPLSPLLHLAPAPQLAHVHALSSPAVAEPASMLTEPMRLGAASNFSQGWNEALFQAAEKLPLRNWRDSVRWADVEKVKGRYSFGTPMTRYPQRLQAPGTRLTLTLNWGNPLYDSGHTPHSADALAAFRRFVTELVRRYPAIDTIEIGNEINGNNFVNGPVKDGGMVQRRAYHLAMVRSAAEGVKIAQAPVRVIGGSVHSLPGGFLWPLLEDPAAASLQGLAVHPYTTPIEQLPQQIGVLRRHAGLRRHVLHITEFGSQNAHTAPDELVRAYATLSSLGSTELDWYPLNERGDGFVPLLRRSGETTGVAQAFRLVTDRLASFRARDVSPDRFTFVHAFGPHILVLWGAPRAIRVNPAEVDAFDARGARLDAAHLTLDETRVLVLQGQQPLVLGRDVRLGCSSLIADSFLGFSYPADTEDQGSSAGFTAFVQRGRGKLPLETLPGQQREGVPWTPYLGLSDAALPRVLSDMVIPNPDGPVFLEFLTERAGTLRVQGDFAAAHSGALGPKVAFSVDGRSLDLPAQSSPVRVDRILKVRSGQRLAFAVSWNQTARDSTARYRIRLFDPRSCALAEAARR</sequence>
<name>T0JBA2_9SPHN</name>
<evidence type="ECO:0000313" key="1">
    <source>
        <dbReference type="EMBL" id="EQB19194.1"/>
    </source>
</evidence>
<dbReference type="InterPro" id="IPR017853">
    <property type="entry name" value="GH"/>
</dbReference>
<organism evidence="1 2">
    <name type="scientific">Novosphingobium lindaniclasticum LE124</name>
    <dbReference type="NCBI Taxonomy" id="1096930"/>
    <lineage>
        <taxon>Bacteria</taxon>
        <taxon>Pseudomonadati</taxon>
        <taxon>Pseudomonadota</taxon>
        <taxon>Alphaproteobacteria</taxon>
        <taxon>Sphingomonadales</taxon>
        <taxon>Sphingomonadaceae</taxon>
        <taxon>Novosphingobium</taxon>
    </lineage>
</organism>
<reference evidence="1 2" key="1">
    <citation type="journal article" date="2013" name="Genome Announc.">
        <title>Genome Sequence of Novosphingobium lindaniclasticum LE124T, Isolated from a Hexachlorocyclohexane Dumpsite.</title>
        <authorList>
            <person name="Saxena A."/>
            <person name="Nayyar N."/>
            <person name="Sangwan N."/>
            <person name="Kumari R."/>
            <person name="Khurana J.P."/>
            <person name="Lal R."/>
        </authorList>
    </citation>
    <scope>NUCLEOTIDE SEQUENCE [LARGE SCALE GENOMIC DNA]</scope>
    <source>
        <strain evidence="1 2">LE124</strain>
    </source>
</reference>
<comment type="caution">
    <text evidence="1">The sequence shown here is derived from an EMBL/GenBank/DDBJ whole genome shotgun (WGS) entry which is preliminary data.</text>
</comment>
<dbReference type="Proteomes" id="UP000015527">
    <property type="component" value="Unassembled WGS sequence"/>
</dbReference>
<accession>T0JBA2</accession>
<proteinExistence type="predicted"/>
<evidence type="ECO:0000313" key="2">
    <source>
        <dbReference type="Proteomes" id="UP000015527"/>
    </source>
</evidence>
<dbReference type="eggNOG" id="COG3664">
    <property type="taxonomic scope" value="Bacteria"/>
</dbReference>
<dbReference type="GO" id="GO:0004553">
    <property type="term" value="F:hydrolase activity, hydrolyzing O-glycosyl compounds"/>
    <property type="evidence" value="ECO:0007669"/>
    <property type="project" value="TreeGrafter"/>
</dbReference>
<dbReference type="EMBL" id="ATHL01000024">
    <property type="protein sequence ID" value="EQB19194.1"/>
    <property type="molecule type" value="Genomic_DNA"/>
</dbReference>
<dbReference type="RefSeq" id="WP_021232547.1">
    <property type="nucleotide sequence ID" value="NZ_ATHL01000024.1"/>
</dbReference>
<dbReference type="Gene3D" id="3.20.20.80">
    <property type="entry name" value="Glycosidases"/>
    <property type="match status" value="1"/>
</dbReference>
<gene>
    <name evidence="1" type="ORF">L284_02870</name>
</gene>
<dbReference type="InterPro" id="IPR051923">
    <property type="entry name" value="Glycosyl_Hydrolase_39"/>
</dbReference>
<protein>
    <recommendedName>
        <fullName evidence="3">Asl1-like glycosyl hydrolase catalytic domain-containing protein</fullName>
    </recommendedName>
</protein>
<keyword evidence="2" id="KW-1185">Reference proteome</keyword>
<dbReference type="OrthoDB" id="9776971at2"/>